<dbReference type="Gene3D" id="3.40.50.720">
    <property type="entry name" value="NAD(P)-binding Rossmann-like Domain"/>
    <property type="match status" value="1"/>
</dbReference>
<dbReference type="AlphaFoldDB" id="A0A179GS31"/>
<dbReference type="Proteomes" id="UP000078240">
    <property type="component" value="Unassembled WGS sequence"/>
</dbReference>
<gene>
    <name evidence="4" type="ORF">VFPBJ_05514</name>
</gene>
<feature type="domain" description="NAD-dependent epimerase/dehydratase" evidence="3">
    <location>
        <begin position="4"/>
        <end position="269"/>
    </location>
</feature>
<comment type="similarity">
    <text evidence="2">Belongs to the NAD(P)-dependent epimerase/dehydratase family. Dihydroflavonol-4-reductase subfamily.</text>
</comment>
<evidence type="ECO:0000256" key="2">
    <source>
        <dbReference type="ARBA" id="ARBA00023445"/>
    </source>
</evidence>
<evidence type="ECO:0000256" key="1">
    <source>
        <dbReference type="ARBA" id="ARBA00023002"/>
    </source>
</evidence>
<dbReference type="FunFam" id="3.40.50.720:FF:000191">
    <property type="entry name" value="Methylglyoxal reductase (NADPH-dependent)"/>
    <property type="match status" value="1"/>
</dbReference>
<keyword evidence="1" id="KW-0560">Oxidoreductase</keyword>
<evidence type="ECO:0000313" key="5">
    <source>
        <dbReference type="Proteomes" id="UP000078240"/>
    </source>
</evidence>
<evidence type="ECO:0000313" key="4">
    <source>
        <dbReference type="EMBL" id="OAQ79929.1"/>
    </source>
</evidence>
<dbReference type="InterPro" id="IPR001509">
    <property type="entry name" value="Epimerase_deHydtase"/>
</dbReference>
<dbReference type="SUPFAM" id="SSF51735">
    <property type="entry name" value="NAD(P)-binding Rossmann-fold domains"/>
    <property type="match status" value="1"/>
</dbReference>
<protein>
    <submittedName>
        <fullName evidence="4">NAD dependent epimerase/dehydratase</fullName>
    </submittedName>
</protein>
<evidence type="ECO:0000259" key="3">
    <source>
        <dbReference type="Pfam" id="PF01370"/>
    </source>
</evidence>
<dbReference type="PANTHER" id="PTHR10366">
    <property type="entry name" value="NAD DEPENDENT EPIMERASE/DEHYDRATASE"/>
    <property type="match status" value="1"/>
</dbReference>
<organism evidence="4 5">
    <name type="scientific">Purpureocillium lilacinum</name>
    <name type="common">Paecilomyces lilacinus</name>
    <dbReference type="NCBI Taxonomy" id="33203"/>
    <lineage>
        <taxon>Eukaryota</taxon>
        <taxon>Fungi</taxon>
        <taxon>Dikarya</taxon>
        <taxon>Ascomycota</taxon>
        <taxon>Pezizomycotina</taxon>
        <taxon>Sordariomycetes</taxon>
        <taxon>Hypocreomycetidae</taxon>
        <taxon>Hypocreales</taxon>
        <taxon>Ophiocordycipitaceae</taxon>
        <taxon>Purpureocillium</taxon>
    </lineage>
</organism>
<dbReference type="InterPro" id="IPR050425">
    <property type="entry name" value="NAD(P)_dehydrat-like"/>
</dbReference>
<comment type="caution">
    <text evidence="4">The sequence shown here is derived from an EMBL/GenBank/DDBJ whole genome shotgun (WGS) entry which is preliminary data.</text>
</comment>
<dbReference type="InterPro" id="IPR036291">
    <property type="entry name" value="NAD(P)-bd_dom_sf"/>
</dbReference>
<dbReference type="GO" id="GO:0016616">
    <property type="term" value="F:oxidoreductase activity, acting on the CH-OH group of donors, NAD or NADP as acceptor"/>
    <property type="evidence" value="ECO:0007669"/>
    <property type="project" value="TreeGrafter"/>
</dbReference>
<reference evidence="4 5" key="1">
    <citation type="submission" date="2016-01" db="EMBL/GenBank/DDBJ databases">
        <title>Biosynthesis of antibiotic leucinostatins and their inhibition on Phytophthora in bio-control Purpureocillium lilacinum.</title>
        <authorList>
            <person name="Wang G."/>
            <person name="Liu Z."/>
            <person name="Lin R."/>
            <person name="Li E."/>
            <person name="Mao Z."/>
            <person name="Ling J."/>
            <person name="Yin W."/>
            <person name="Xie B."/>
        </authorList>
    </citation>
    <scope>NUCLEOTIDE SEQUENCE [LARGE SCALE GENOMIC DNA]</scope>
    <source>
        <strain evidence="4">PLBJ-1</strain>
    </source>
</reference>
<dbReference type="PANTHER" id="PTHR10366:SF564">
    <property type="entry name" value="STEROL-4-ALPHA-CARBOXYLATE 3-DEHYDROGENASE, DECARBOXYLATING"/>
    <property type="match status" value="1"/>
</dbReference>
<name>A0A179GS31_PURLI</name>
<sequence>MTKILVTGGSGFIAAHLVDQLLAAGHTVVTTVRSEDKAARLRDAHADKGDRLSVIVVGDIAVEGAFDKVVEGTPGLEVVMHTASPFHFKWTDAQTELIDPALVGTTSILRAVHRSAPSVRRVVVTSSFAAVLTETLLDDPATTFSEASWNPSTLADVHSSPATAYRVSKTLAERAAWDFVAREKPAFDLATVCPPMVYGPLAPGVGVASLDAVNTSNERFVAMLRGKWASEIPATGPVSIWVDVRDVARAHVLAMEKPDAGGRRLYTVGGRFSNRRLVEIVRERFPEYKDRLPGPDVPGGEAPPADKNFKYNNDETVRVLGIKWTSLEDSVEGVVQSLKKYGL</sequence>
<proteinExistence type="inferred from homology"/>
<accession>A0A179GS31</accession>
<dbReference type="Pfam" id="PF01370">
    <property type="entry name" value="Epimerase"/>
    <property type="match status" value="1"/>
</dbReference>
<dbReference type="CDD" id="cd05227">
    <property type="entry name" value="AR_SDR_e"/>
    <property type="match status" value="1"/>
</dbReference>
<dbReference type="EMBL" id="LSBH01000004">
    <property type="protein sequence ID" value="OAQ79929.1"/>
    <property type="molecule type" value="Genomic_DNA"/>
</dbReference>